<protein>
    <submittedName>
        <fullName evidence="2">YdgA family protein</fullName>
    </submittedName>
</protein>
<proteinExistence type="predicted"/>
<evidence type="ECO:0000313" key="2">
    <source>
        <dbReference type="EMBL" id="MEL0551447.1"/>
    </source>
</evidence>
<dbReference type="EMBL" id="JARXNK020000100">
    <property type="protein sequence ID" value="MEL0551447.1"/>
    <property type="molecule type" value="Genomic_DNA"/>
</dbReference>
<comment type="caution">
    <text evidence="2">The sequence shown here is derived from an EMBL/GenBank/DDBJ whole genome shotgun (WGS) entry which is preliminary data.</text>
</comment>
<accession>A0ABU9F4Y6</accession>
<dbReference type="RefSeq" id="WP_154143907.1">
    <property type="nucleotide sequence ID" value="NZ_JARXNK020000100.1"/>
</dbReference>
<dbReference type="Proteomes" id="UP001312893">
    <property type="component" value="Unassembled WGS sequence"/>
</dbReference>
<organism evidence="2 3">
    <name type="scientific">Raoultella lignicola</name>
    <dbReference type="NCBI Taxonomy" id="3040939"/>
    <lineage>
        <taxon>Bacteria</taxon>
        <taxon>Pseudomonadati</taxon>
        <taxon>Pseudomonadota</taxon>
        <taxon>Gammaproteobacteria</taxon>
        <taxon>Enterobacterales</taxon>
        <taxon>Enterobacteriaceae</taxon>
        <taxon>Klebsiella/Raoultella group</taxon>
        <taxon>Raoultella</taxon>
    </lineage>
</organism>
<gene>
    <name evidence="2" type="ORF">QFI96_007020</name>
</gene>
<keyword evidence="3" id="KW-1185">Reference proteome</keyword>
<dbReference type="Pfam" id="PF06097">
    <property type="entry name" value="DUF945"/>
    <property type="match status" value="1"/>
</dbReference>
<evidence type="ECO:0000256" key="1">
    <source>
        <dbReference type="SAM" id="MobiDB-lite"/>
    </source>
</evidence>
<sequence>MKKTLVAAGIIVALGVIWTGGAWYTGKQLENHLAEVVKQANAQLQNSAPEAGVELASQNYQRGLFSSRLQLVVKPIAGKEHSWLAAGQSLVFDEVVDHGPFPLAALKSGQLAPAMASVNTTLVNNDTSKALFEIAKGETPFIIDTRIAYSGDSRSAITLKPLDYAKGDEKVTFSGGQFQLNADAEGKTVSLTGDASGGQINALNEYNQKVQLSFSNLKADGATEMTSFNERIGKQKIALEKLSIGVEGKELALLEGMNIDGQSSLTDDGKGINSQLDYTLNSLKLQNQDIGSGKLTVKLANLDGQAWHQFSQQYNTEAQALMANPELTQNPELYQQALTETFFKALPILLKGNPSVTIAPLSWRNAKGESTFNMSILLKDPAQTTTEPQTLADEVDRSVKSLDSKLVIPVDMATAFMTQIAGLEGYQPADAAKLADQQVKGMAAMGQMFRITAMEDNAITSSLQYADGQVTLNGQKMPLDEFASMFGYALPTAPGGAPQDAQPQELVPPVTPAVPQQ</sequence>
<reference evidence="2 3" key="1">
    <citation type="submission" date="2024-04" db="EMBL/GenBank/DDBJ databases">
        <title>Two novel Raoultella species associated with bleeding cankers of broadleaf hosts, Raoultella scottia sp. nov. and Raoultella lignicola sp. nov.</title>
        <authorList>
            <person name="Brady C.L."/>
        </authorList>
    </citation>
    <scope>NUCLEOTIDE SEQUENCE [LARGE SCALE GENOMIC DNA]</scope>
    <source>
        <strain evidence="2 3">TW_WC1a.1</strain>
    </source>
</reference>
<name>A0ABU9F4Y6_9ENTR</name>
<dbReference type="InterPro" id="IPR010352">
    <property type="entry name" value="DUF945"/>
</dbReference>
<feature type="region of interest" description="Disordered" evidence="1">
    <location>
        <begin position="493"/>
        <end position="517"/>
    </location>
</feature>
<evidence type="ECO:0000313" key="3">
    <source>
        <dbReference type="Proteomes" id="UP001312893"/>
    </source>
</evidence>